<evidence type="ECO:0000256" key="1">
    <source>
        <dbReference type="SAM" id="Phobius"/>
    </source>
</evidence>
<name>A0A7S2QCL2_9DINO</name>
<reference evidence="2" key="1">
    <citation type="submission" date="2021-01" db="EMBL/GenBank/DDBJ databases">
        <authorList>
            <person name="Corre E."/>
            <person name="Pelletier E."/>
            <person name="Niang G."/>
            <person name="Scheremetjew M."/>
            <person name="Finn R."/>
            <person name="Kale V."/>
            <person name="Holt S."/>
            <person name="Cochrane G."/>
            <person name="Meng A."/>
            <person name="Brown T."/>
            <person name="Cohen L."/>
        </authorList>
    </citation>
    <scope>NUCLEOTIDE SEQUENCE</scope>
    <source>
        <strain evidence="2">RCC3387</strain>
    </source>
</reference>
<protein>
    <submittedName>
        <fullName evidence="2">Uncharacterized protein</fullName>
    </submittedName>
</protein>
<feature type="transmembrane region" description="Helical" evidence="1">
    <location>
        <begin position="142"/>
        <end position="162"/>
    </location>
</feature>
<accession>A0A7S2QCL2</accession>
<dbReference type="AlphaFoldDB" id="A0A7S2QCL2"/>
<organism evidence="2">
    <name type="scientific">Zooxanthella nutricula</name>
    <dbReference type="NCBI Taxonomy" id="1333877"/>
    <lineage>
        <taxon>Eukaryota</taxon>
        <taxon>Sar</taxon>
        <taxon>Alveolata</taxon>
        <taxon>Dinophyceae</taxon>
        <taxon>Peridiniales</taxon>
        <taxon>Peridiniales incertae sedis</taxon>
        <taxon>Zooxanthella</taxon>
    </lineage>
</organism>
<keyword evidence="1" id="KW-0472">Membrane</keyword>
<sequence length="195" mass="21065">MARCTPASRCCCCTGCTAIALGFAFLAAVLAFALAAGNNRQMAFNTQDFELDVWNYESDVVLYAWAWEDCDYVVRYARAYRDAVPVGRFNECGTSTFLQSFFQRALGLQRVGRVDSKQPGRYVVHSRPGTRLTGFVLRANKWWGLGAVGAASLAVFWAWVLLGAGCSLSCAAACFLAPGPVTVVHAQPVGIMAAV</sequence>
<keyword evidence="1" id="KW-1133">Transmembrane helix</keyword>
<gene>
    <name evidence="2" type="ORF">BRAN1462_LOCUS56674</name>
</gene>
<keyword evidence="1" id="KW-0812">Transmembrane</keyword>
<proteinExistence type="predicted"/>
<evidence type="ECO:0000313" key="2">
    <source>
        <dbReference type="EMBL" id="CAD9638852.1"/>
    </source>
</evidence>
<dbReference type="EMBL" id="HBGW01089322">
    <property type="protein sequence ID" value="CAD9638852.1"/>
    <property type="molecule type" value="Transcribed_RNA"/>
</dbReference>